<dbReference type="Proteomes" id="UP001186974">
    <property type="component" value="Unassembled WGS sequence"/>
</dbReference>
<reference evidence="1" key="1">
    <citation type="submission" date="2024-09" db="EMBL/GenBank/DDBJ databases">
        <title>Black Yeasts Isolated from many extreme environments.</title>
        <authorList>
            <person name="Coleine C."/>
            <person name="Stajich J.E."/>
            <person name="Selbmann L."/>
        </authorList>
    </citation>
    <scope>NUCLEOTIDE SEQUENCE</scope>
    <source>
        <strain evidence="1">CCFEE 5737</strain>
    </source>
</reference>
<organism evidence="1 2">
    <name type="scientific">Coniosporium uncinatum</name>
    <dbReference type="NCBI Taxonomy" id="93489"/>
    <lineage>
        <taxon>Eukaryota</taxon>
        <taxon>Fungi</taxon>
        <taxon>Dikarya</taxon>
        <taxon>Ascomycota</taxon>
        <taxon>Pezizomycotina</taxon>
        <taxon>Dothideomycetes</taxon>
        <taxon>Dothideomycetes incertae sedis</taxon>
        <taxon>Coniosporium</taxon>
    </lineage>
</organism>
<comment type="caution">
    <text evidence="1">The sequence shown here is derived from an EMBL/GenBank/DDBJ whole genome shotgun (WGS) entry which is preliminary data.</text>
</comment>
<name>A0ACC3CT14_9PEZI</name>
<evidence type="ECO:0000313" key="1">
    <source>
        <dbReference type="EMBL" id="KAK3044129.1"/>
    </source>
</evidence>
<feature type="non-terminal residue" evidence="1">
    <location>
        <position position="81"/>
    </location>
</feature>
<protein>
    <submittedName>
        <fullName evidence="1">Uncharacterized protein</fullName>
    </submittedName>
</protein>
<gene>
    <name evidence="1" type="ORF">LTS18_002104</name>
</gene>
<sequence length="81" mass="9059">MNDDHPEDSDPDGLFDTPDTKKKSKVEKQEQTSKSIEPSNSSATHARKESRYTTEEARDAALRKELDSIRNVNKVIEGVVG</sequence>
<proteinExistence type="predicted"/>
<dbReference type="EMBL" id="JAWDJW010012388">
    <property type="protein sequence ID" value="KAK3044129.1"/>
    <property type="molecule type" value="Genomic_DNA"/>
</dbReference>
<accession>A0ACC3CT14</accession>
<keyword evidence="2" id="KW-1185">Reference proteome</keyword>
<evidence type="ECO:0000313" key="2">
    <source>
        <dbReference type="Proteomes" id="UP001186974"/>
    </source>
</evidence>